<protein>
    <submittedName>
        <fullName evidence="2">Uncharacterized protein</fullName>
    </submittedName>
</protein>
<accession>A0A3R9QFK4</accession>
<dbReference type="AlphaFoldDB" id="A0A3R9QFK4"/>
<evidence type="ECO:0000256" key="1">
    <source>
        <dbReference type="SAM" id="MobiDB-lite"/>
    </source>
</evidence>
<proteinExistence type="predicted"/>
<feature type="region of interest" description="Disordered" evidence="1">
    <location>
        <begin position="1"/>
        <end position="28"/>
    </location>
</feature>
<dbReference type="RefSeq" id="WP_125562767.1">
    <property type="nucleotide sequence ID" value="NZ_RBVX01000076.1"/>
</dbReference>
<evidence type="ECO:0000313" key="2">
    <source>
        <dbReference type="EMBL" id="RSL29306.1"/>
    </source>
</evidence>
<sequence>MRFLRNRRHKKSNLPSMQKSQKKSVKEPEVSVEDLYQEMIKDGVRFKKAETFEEMYSGPLSILPKEKTSKNRIQSIVKKIMKK</sequence>
<feature type="compositionally biased region" description="Basic residues" evidence="1">
    <location>
        <begin position="1"/>
        <end position="12"/>
    </location>
</feature>
<comment type="caution">
    <text evidence="2">The sequence shown here is derived from an EMBL/GenBank/DDBJ whole genome shotgun (WGS) entry which is preliminary data.</text>
</comment>
<name>A0A3R9QFK4_9BACI</name>
<keyword evidence="3" id="KW-1185">Reference proteome</keyword>
<reference evidence="2 3" key="1">
    <citation type="submission" date="2018-10" db="EMBL/GenBank/DDBJ databases">
        <title>Draft genome sequence of Bacillus salarius IM0101, isolated from a hypersaline soil in Inner Mongolia, China.</title>
        <authorList>
            <person name="Yamprayoonswat W."/>
            <person name="Boonvisut S."/>
            <person name="Jumpathong W."/>
            <person name="Sittihan S."/>
            <person name="Ruangsuj P."/>
            <person name="Wanthongcharoen S."/>
            <person name="Thongpramul N."/>
            <person name="Pimmason S."/>
            <person name="Yu B."/>
            <person name="Yasawong M."/>
        </authorList>
    </citation>
    <scope>NUCLEOTIDE SEQUENCE [LARGE SCALE GENOMIC DNA]</scope>
    <source>
        <strain evidence="2 3">IM0101</strain>
    </source>
</reference>
<evidence type="ECO:0000313" key="3">
    <source>
        <dbReference type="Proteomes" id="UP000275076"/>
    </source>
</evidence>
<dbReference type="Proteomes" id="UP000275076">
    <property type="component" value="Unassembled WGS sequence"/>
</dbReference>
<organism evidence="2 3">
    <name type="scientific">Salibacterium salarium</name>
    <dbReference type="NCBI Taxonomy" id="284579"/>
    <lineage>
        <taxon>Bacteria</taxon>
        <taxon>Bacillati</taxon>
        <taxon>Bacillota</taxon>
        <taxon>Bacilli</taxon>
        <taxon>Bacillales</taxon>
        <taxon>Bacillaceae</taxon>
    </lineage>
</organism>
<gene>
    <name evidence="2" type="ORF">D7Z54_31890</name>
</gene>
<dbReference type="EMBL" id="RBVX01000076">
    <property type="protein sequence ID" value="RSL29306.1"/>
    <property type="molecule type" value="Genomic_DNA"/>
</dbReference>